<keyword evidence="2" id="KW-1185">Reference proteome</keyword>
<sequence>MRRLCTGPCTTSWPYYPSLMSPCVQPQCPICCAYSGSVSRRLDLIPALSRCFCPHVYCNGVWCAHAHGPGPLCSHLLSSTIYHHPHQPSDCQGWSCHILEECNAHLSIHSPHQALALLQGHSYPPHLL</sequence>
<comment type="caution">
    <text evidence="1">The sequence shown here is derived from an EMBL/GenBank/DDBJ whole genome shotgun (WGS) entry which is preliminary data.</text>
</comment>
<keyword evidence="1" id="KW-0675">Receptor</keyword>
<protein>
    <submittedName>
        <fullName evidence="1">Olfactory receptor</fullName>
    </submittedName>
</protein>
<dbReference type="Proteomes" id="UP001623349">
    <property type="component" value="Unassembled WGS sequence"/>
</dbReference>
<accession>A0ABQ0F000</accession>
<name>A0ABQ0F000_APOSI</name>
<reference evidence="1 2" key="1">
    <citation type="submission" date="2024-08" db="EMBL/GenBank/DDBJ databases">
        <title>The draft genome of Apodemus speciosus.</title>
        <authorList>
            <person name="Nabeshima K."/>
            <person name="Suzuki S."/>
            <person name="Onuma M."/>
        </authorList>
    </citation>
    <scope>NUCLEOTIDE SEQUENCE [LARGE SCALE GENOMIC DNA]</scope>
    <source>
        <strain evidence="1">IB14-021</strain>
    </source>
</reference>
<proteinExistence type="predicted"/>
<gene>
    <name evidence="1" type="ORF">APTSU1_000770800</name>
</gene>
<organism evidence="1 2">
    <name type="scientific">Apodemus speciosus</name>
    <name type="common">Large Japanese field mouse</name>
    <dbReference type="NCBI Taxonomy" id="105296"/>
    <lineage>
        <taxon>Eukaryota</taxon>
        <taxon>Metazoa</taxon>
        <taxon>Chordata</taxon>
        <taxon>Craniata</taxon>
        <taxon>Vertebrata</taxon>
        <taxon>Euteleostomi</taxon>
        <taxon>Mammalia</taxon>
        <taxon>Eutheria</taxon>
        <taxon>Euarchontoglires</taxon>
        <taxon>Glires</taxon>
        <taxon>Rodentia</taxon>
        <taxon>Myomorpha</taxon>
        <taxon>Muroidea</taxon>
        <taxon>Muridae</taxon>
        <taxon>Murinae</taxon>
        <taxon>Apodemus</taxon>
    </lineage>
</organism>
<dbReference type="EMBL" id="BAAFST010000007">
    <property type="protein sequence ID" value="GAB1292477.1"/>
    <property type="molecule type" value="Genomic_DNA"/>
</dbReference>
<evidence type="ECO:0000313" key="1">
    <source>
        <dbReference type="EMBL" id="GAB1292477.1"/>
    </source>
</evidence>
<evidence type="ECO:0000313" key="2">
    <source>
        <dbReference type="Proteomes" id="UP001623349"/>
    </source>
</evidence>